<dbReference type="EMBL" id="LKST01000003">
    <property type="protein sequence ID" value="KQB83935.1"/>
    <property type="molecule type" value="Genomic_DNA"/>
</dbReference>
<protein>
    <submittedName>
        <fullName evidence="1">Aldose 1-epimerase</fullName>
    </submittedName>
</protein>
<dbReference type="SUPFAM" id="SSF74650">
    <property type="entry name" value="Galactose mutarotase-like"/>
    <property type="match status" value="1"/>
</dbReference>
<dbReference type="Pfam" id="PF01263">
    <property type="entry name" value="Aldose_epim"/>
    <property type="match status" value="1"/>
</dbReference>
<gene>
    <name evidence="1" type="ORF">Cocul_02012</name>
</gene>
<keyword evidence="2" id="KW-1185">Reference proteome</keyword>
<dbReference type="GO" id="GO:0005975">
    <property type="term" value="P:carbohydrate metabolic process"/>
    <property type="evidence" value="ECO:0007669"/>
    <property type="project" value="InterPro"/>
</dbReference>
<dbReference type="PATRIC" id="fig|1544416.3.peg.2011"/>
<name>A0A0Q0UC48_9CORY</name>
<organism evidence="1 2">
    <name type="scientific">Corynebacterium oculi</name>
    <dbReference type="NCBI Taxonomy" id="1544416"/>
    <lineage>
        <taxon>Bacteria</taxon>
        <taxon>Bacillati</taxon>
        <taxon>Actinomycetota</taxon>
        <taxon>Actinomycetes</taxon>
        <taxon>Mycobacteriales</taxon>
        <taxon>Corynebacteriaceae</taxon>
        <taxon>Corynebacterium</taxon>
    </lineage>
</organism>
<dbReference type="OrthoDB" id="4739604at2"/>
<sequence>MRIPEVRLRCGETEAVISASGASIRSLHRAGRPLLRGFPAGEHPPEATNITLAPWPNRVAGAAFTFGGEVHRLEVTEPERGHALHGLSPGTLFDLVATEEVARLRAVLGPRAGWPWAIEVGVTYRVRPWGVQAEIGARNLSDRPAPCALGAHPYLDPQGWPLDECVLHLGETRRLPLDARMIPRGHLEPGPGRSVVMRGRHYDDLLYHRDTSPEVRLVHSSGEGVLLRTSQRWMQLYTSPQRWLAVEPMTAPPDALNSHVDLSVLGPGETLSADYAVADVKEDA</sequence>
<dbReference type="AlphaFoldDB" id="A0A0Q0UC48"/>
<dbReference type="InterPro" id="IPR014718">
    <property type="entry name" value="GH-type_carb-bd"/>
</dbReference>
<accession>A0A0Q0UC48</accession>
<dbReference type="Gene3D" id="2.70.98.10">
    <property type="match status" value="1"/>
</dbReference>
<dbReference type="InterPro" id="IPR008183">
    <property type="entry name" value="Aldose_1/G6P_1-epimerase"/>
</dbReference>
<reference evidence="1 2" key="1">
    <citation type="submission" date="2015-10" db="EMBL/GenBank/DDBJ databases">
        <title>Corynebacteirum lowii and Corynebacterium oculi species nova, derived from human clinical disease and and emended description of Corynebacterium mastiditis.</title>
        <authorList>
            <person name="Bernard K."/>
            <person name="Pacheco A.L."/>
            <person name="Mcdougall C."/>
            <person name="Burtx T."/>
            <person name="Weibe D."/>
            <person name="Tyler S."/>
            <person name="Olson A.B."/>
            <person name="Cnockaert M."/>
            <person name="Eguchi H."/>
            <person name="Kuwahara T."/>
            <person name="Nakayama-Imaohji H."/>
            <person name="Boudewijins M."/>
            <person name="Van Hoecke F."/>
            <person name="Bernier A.-M."/>
            <person name="Vandamme P."/>
        </authorList>
    </citation>
    <scope>NUCLEOTIDE SEQUENCE [LARGE SCALE GENOMIC DNA]</scope>
    <source>
        <strain evidence="1 2">NML 130210</strain>
    </source>
</reference>
<dbReference type="GO" id="GO:0030246">
    <property type="term" value="F:carbohydrate binding"/>
    <property type="evidence" value="ECO:0007669"/>
    <property type="project" value="InterPro"/>
</dbReference>
<evidence type="ECO:0000313" key="1">
    <source>
        <dbReference type="EMBL" id="KQB83935.1"/>
    </source>
</evidence>
<comment type="caution">
    <text evidence="1">The sequence shown here is derived from an EMBL/GenBank/DDBJ whole genome shotgun (WGS) entry which is preliminary data.</text>
</comment>
<dbReference type="Proteomes" id="UP000050517">
    <property type="component" value="Unassembled WGS sequence"/>
</dbReference>
<dbReference type="GO" id="GO:0016853">
    <property type="term" value="F:isomerase activity"/>
    <property type="evidence" value="ECO:0007669"/>
    <property type="project" value="InterPro"/>
</dbReference>
<dbReference type="InterPro" id="IPR011013">
    <property type="entry name" value="Gal_mutarotase_sf_dom"/>
</dbReference>
<dbReference type="RefSeq" id="WP_160318511.1">
    <property type="nucleotide sequence ID" value="NZ_LKST01000003.1"/>
</dbReference>
<proteinExistence type="predicted"/>
<evidence type="ECO:0000313" key="2">
    <source>
        <dbReference type="Proteomes" id="UP000050517"/>
    </source>
</evidence>
<dbReference type="STRING" id="1544416.Cocul_02012"/>